<keyword evidence="3" id="KW-0808">Transferase</keyword>
<dbReference type="GO" id="GO:0042840">
    <property type="term" value="P:D-glucuronate catabolic process"/>
    <property type="evidence" value="ECO:0007669"/>
    <property type="project" value="TreeGrafter"/>
</dbReference>
<dbReference type="GO" id="GO:0016746">
    <property type="term" value="F:acyltransferase activity"/>
    <property type="evidence" value="ECO:0007669"/>
    <property type="project" value="UniProtKB-KW"/>
</dbReference>
<feature type="region of interest" description="Disordered" evidence="1">
    <location>
        <begin position="376"/>
        <end position="395"/>
    </location>
</feature>
<evidence type="ECO:0000313" key="3">
    <source>
        <dbReference type="EMBL" id="ART79980.1"/>
    </source>
</evidence>
<sequence length="395" mass="44396">MVLDTDLFKDIRPYRDEEVAGAIQRLIHDDEFVGAIAKYRFSTLSGIGGPIIRALIRLYLSWRWRKLKSVRQIQLEVASYMEKMITSTTQGVTYSGLDQLDPSQGYVFISNHRDIAMDPAFVNWGLHSHGLDTVRIAIGDNLLRKPCAAELMKLNKSFVVKRSAKGPREMMKAFSELSAYLRHSIDEQQSIWIAQKEGRAKDGNDKTDPAILKMFYMEGKRQKIPFADYIKTLNLVPVAISYEYDPGDQAKARELAAKEELGAYEKREFEDVESIVQGIVGQKGRVHVAFGQPLVGDFETADQLAEEIDKQIYANYHLFPSNILAAGQPLARELTANDANAAKEFERYMQDIPPELKARVLAMYAKPVLNQAGALNAPSEPEPLLSSVESLPLVE</sequence>
<dbReference type="PANTHER" id="PTHR30068">
    <property type="entry name" value="URONATE ISOMERASE"/>
    <property type="match status" value="1"/>
</dbReference>
<name>A0A1Y0CXC6_9GAMM</name>
<dbReference type="RefSeq" id="WP_086963851.1">
    <property type="nucleotide sequence ID" value="NZ_CP021376.1"/>
</dbReference>
<organism evidence="3 4">
    <name type="scientific">Oceanisphaera avium</name>
    <dbReference type="NCBI Taxonomy" id="1903694"/>
    <lineage>
        <taxon>Bacteria</taxon>
        <taxon>Pseudomonadati</taxon>
        <taxon>Pseudomonadota</taxon>
        <taxon>Gammaproteobacteria</taxon>
        <taxon>Aeromonadales</taxon>
        <taxon>Aeromonadaceae</taxon>
        <taxon>Oceanisphaera</taxon>
    </lineage>
</organism>
<dbReference type="Proteomes" id="UP000243793">
    <property type="component" value="Chromosome"/>
</dbReference>
<gene>
    <name evidence="3" type="ORF">CBP12_07345</name>
</gene>
<dbReference type="KEGG" id="ocm:CBP12_07345"/>
<dbReference type="OrthoDB" id="1078132at2"/>
<dbReference type="InterPro" id="IPR002123">
    <property type="entry name" value="Plipid/glycerol_acylTrfase"/>
</dbReference>
<proteinExistence type="predicted"/>
<dbReference type="EMBL" id="CP021376">
    <property type="protein sequence ID" value="ART79980.1"/>
    <property type="molecule type" value="Genomic_DNA"/>
</dbReference>
<dbReference type="Pfam" id="PF01553">
    <property type="entry name" value="Acyltransferase"/>
    <property type="match status" value="1"/>
</dbReference>
<dbReference type="PANTHER" id="PTHR30068:SF3">
    <property type="entry name" value="PHOSPHOLIPID_GLYCEROL ACYLTRANSFERASE DOMAIN-CONTAINING PROTEIN"/>
    <property type="match status" value="1"/>
</dbReference>
<evidence type="ECO:0000313" key="4">
    <source>
        <dbReference type="Proteomes" id="UP000243793"/>
    </source>
</evidence>
<keyword evidence="3" id="KW-0012">Acyltransferase</keyword>
<keyword evidence="4" id="KW-1185">Reference proteome</keyword>
<evidence type="ECO:0000256" key="1">
    <source>
        <dbReference type="SAM" id="MobiDB-lite"/>
    </source>
</evidence>
<protein>
    <submittedName>
        <fullName evidence="3">Acyltransferase</fullName>
    </submittedName>
</protein>
<dbReference type="GO" id="GO:0019698">
    <property type="term" value="P:D-galacturonate catabolic process"/>
    <property type="evidence" value="ECO:0007669"/>
    <property type="project" value="TreeGrafter"/>
</dbReference>
<dbReference type="AlphaFoldDB" id="A0A1Y0CXC6"/>
<reference evidence="4" key="1">
    <citation type="submission" date="2017-05" db="EMBL/GenBank/DDBJ databases">
        <authorList>
            <person name="Sung H."/>
        </authorList>
    </citation>
    <scope>NUCLEOTIDE SEQUENCE [LARGE SCALE GENOMIC DNA]</scope>
    <source>
        <strain evidence="4">AMac2203</strain>
    </source>
</reference>
<accession>A0A1Y0CXC6</accession>
<evidence type="ECO:0000259" key="2">
    <source>
        <dbReference type="Pfam" id="PF01553"/>
    </source>
</evidence>
<feature type="domain" description="Phospholipid/glycerol acyltransferase" evidence="2">
    <location>
        <begin position="92"/>
        <end position="194"/>
    </location>
</feature>
<dbReference type="SUPFAM" id="SSF69593">
    <property type="entry name" value="Glycerol-3-phosphate (1)-acyltransferase"/>
    <property type="match status" value="1"/>
</dbReference>
<feature type="compositionally biased region" description="Low complexity" evidence="1">
    <location>
        <begin position="378"/>
        <end position="395"/>
    </location>
</feature>